<gene>
    <name evidence="1" type="ORF">SAMN02744037_01524</name>
</gene>
<dbReference type="EMBL" id="FRAE01000030">
    <property type="protein sequence ID" value="SHK05768.1"/>
    <property type="molecule type" value="Genomic_DNA"/>
</dbReference>
<protein>
    <submittedName>
        <fullName evidence="1">Uncharacterized protein</fullName>
    </submittedName>
</protein>
<accession>A0A1M6PCU9</accession>
<dbReference type="AlphaFoldDB" id="A0A1M6PCU9"/>
<sequence length="48" mass="5597">MEIKCPTCGYIIKENKDMRCPRCYTSLLELFKCTGSCKKCNLKKDCKK</sequence>
<organism evidence="1 2">
    <name type="scientific">Tepidibacter formicigenes DSM 15518</name>
    <dbReference type="NCBI Taxonomy" id="1123349"/>
    <lineage>
        <taxon>Bacteria</taxon>
        <taxon>Bacillati</taxon>
        <taxon>Bacillota</taxon>
        <taxon>Clostridia</taxon>
        <taxon>Peptostreptococcales</taxon>
        <taxon>Peptostreptococcaceae</taxon>
        <taxon>Tepidibacter</taxon>
    </lineage>
</organism>
<evidence type="ECO:0000313" key="1">
    <source>
        <dbReference type="EMBL" id="SHK05768.1"/>
    </source>
</evidence>
<reference evidence="2" key="1">
    <citation type="submission" date="2016-11" db="EMBL/GenBank/DDBJ databases">
        <authorList>
            <person name="Varghese N."/>
            <person name="Submissions S."/>
        </authorList>
    </citation>
    <scope>NUCLEOTIDE SEQUENCE [LARGE SCALE GENOMIC DNA]</scope>
    <source>
        <strain evidence="2">DSM 15518</strain>
    </source>
</reference>
<dbReference type="Proteomes" id="UP000242497">
    <property type="component" value="Unassembled WGS sequence"/>
</dbReference>
<evidence type="ECO:0000313" key="2">
    <source>
        <dbReference type="Proteomes" id="UP000242497"/>
    </source>
</evidence>
<proteinExistence type="predicted"/>
<dbReference type="STRING" id="1123349.SAMN02744037_01524"/>
<keyword evidence="2" id="KW-1185">Reference proteome</keyword>
<dbReference type="OrthoDB" id="1716916at2"/>
<dbReference type="RefSeq" id="WP_159428965.1">
    <property type="nucleotide sequence ID" value="NZ_FRAE01000030.1"/>
</dbReference>
<name>A0A1M6PCU9_9FIRM</name>